<evidence type="ECO:0000259" key="2">
    <source>
        <dbReference type="Pfam" id="PF01168"/>
    </source>
</evidence>
<gene>
    <name evidence="3" type="ORF">METZ01_LOCUS119705</name>
</gene>
<dbReference type="EMBL" id="UINC01015971">
    <property type="protein sequence ID" value="SVA66851.1"/>
    <property type="molecule type" value="Genomic_DNA"/>
</dbReference>
<dbReference type="GO" id="GO:0030170">
    <property type="term" value="F:pyridoxal phosphate binding"/>
    <property type="evidence" value="ECO:0007669"/>
    <property type="project" value="InterPro"/>
</dbReference>
<feature type="domain" description="Alanine racemase N-terminal" evidence="2">
    <location>
        <begin position="18"/>
        <end position="141"/>
    </location>
</feature>
<protein>
    <recommendedName>
        <fullName evidence="2">Alanine racemase N-terminal domain-containing protein</fullName>
    </recommendedName>
</protein>
<dbReference type="PANTHER" id="PTHR10146">
    <property type="entry name" value="PROLINE SYNTHETASE CO-TRANSCRIBED BACTERIAL HOMOLOG PROTEIN"/>
    <property type="match status" value="1"/>
</dbReference>
<evidence type="ECO:0000256" key="1">
    <source>
        <dbReference type="ARBA" id="ARBA00022898"/>
    </source>
</evidence>
<evidence type="ECO:0000313" key="3">
    <source>
        <dbReference type="EMBL" id="SVA66851.1"/>
    </source>
</evidence>
<dbReference type="InterPro" id="IPR011078">
    <property type="entry name" value="PyrdxlP_homeostasis"/>
</dbReference>
<dbReference type="InterPro" id="IPR001608">
    <property type="entry name" value="Ala_racemase_N"/>
</dbReference>
<keyword evidence="1" id="KW-0663">Pyridoxal phosphate</keyword>
<name>A0A381XR20_9ZZZZ</name>
<dbReference type="AlphaFoldDB" id="A0A381XR20"/>
<dbReference type="Gene3D" id="3.20.20.10">
    <property type="entry name" value="Alanine racemase"/>
    <property type="match status" value="1"/>
</dbReference>
<reference evidence="3" key="1">
    <citation type="submission" date="2018-05" db="EMBL/GenBank/DDBJ databases">
        <authorList>
            <person name="Lanie J.A."/>
            <person name="Ng W.-L."/>
            <person name="Kazmierczak K.M."/>
            <person name="Andrzejewski T.M."/>
            <person name="Davidsen T.M."/>
            <person name="Wayne K.J."/>
            <person name="Tettelin H."/>
            <person name="Glass J.I."/>
            <person name="Rusch D."/>
            <person name="Podicherti R."/>
            <person name="Tsui H.-C.T."/>
            <person name="Winkler M.E."/>
        </authorList>
    </citation>
    <scope>NUCLEOTIDE SEQUENCE</scope>
</reference>
<accession>A0A381XR20</accession>
<dbReference type="PANTHER" id="PTHR10146:SF14">
    <property type="entry name" value="PYRIDOXAL PHOSPHATE HOMEOSTASIS PROTEIN"/>
    <property type="match status" value="1"/>
</dbReference>
<dbReference type="SUPFAM" id="SSF51419">
    <property type="entry name" value="PLP-binding barrel"/>
    <property type="match status" value="1"/>
</dbReference>
<organism evidence="3">
    <name type="scientific">marine metagenome</name>
    <dbReference type="NCBI Taxonomy" id="408172"/>
    <lineage>
        <taxon>unclassified sequences</taxon>
        <taxon>metagenomes</taxon>
        <taxon>ecological metagenomes</taxon>
    </lineage>
</organism>
<sequence length="142" mass="16358">MIGKLQTNKVKYVVPLFDYIHSVDSLKLAEKISQQQVKNNKIMKLFIQINIGNENQKSGILIDQLDNFYNKCTNDLGLNVIGLMCLPPNDNKSQIYFSKMKELVRKLQLKDISMGMSNDYLEAINYQSTYLRIGTKIFGERS</sequence>
<dbReference type="NCBIfam" id="TIGR00044">
    <property type="entry name" value="YggS family pyridoxal phosphate-dependent enzyme"/>
    <property type="match status" value="1"/>
</dbReference>
<proteinExistence type="predicted"/>
<dbReference type="Pfam" id="PF01168">
    <property type="entry name" value="Ala_racemase_N"/>
    <property type="match status" value="1"/>
</dbReference>
<dbReference type="InterPro" id="IPR029066">
    <property type="entry name" value="PLP-binding_barrel"/>
</dbReference>